<dbReference type="InterPro" id="IPR052746">
    <property type="entry name" value="MlaB_ABC_Transporter"/>
</dbReference>
<evidence type="ECO:0000313" key="2">
    <source>
        <dbReference type="EMBL" id="MDC8785964.1"/>
    </source>
</evidence>
<proteinExistence type="predicted"/>
<gene>
    <name evidence="2" type="ORF">PRZ01_12250</name>
</gene>
<protein>
    <submittedName>
        <fullName evidence="2">STAS domain-containing protein</fullName>
    </submittedName>
</protein>
<dbReference type="SUPFAM" id="SSF52091">
    <property type="entry name" value="SpoIIaa-like"/>
    <property type="match status" value="1"/>
</dbReference>
<dbReference type="PROSITE" id="PS50801">
    <property type="entry name" value="STAS"/>
    <property type="match status" value="1"/>
</dbReference>
<keyword evidence="3" id="KW-1185">Reference proteome</keyword>
<dbReference type="Pfam" id="PF13466">
    <property type="entry name" value="STAS_2"/>
    <property type="match status" value="1"/>
</dbReference>
<dbReference type="PANTHER" id="PTHR35849:SF2">
    <property type="entry name" value="BLR2341 PROTEIN"/>
    <property type="match status" value="1"/>
</dbReference>
<dbReference type="InterPro" id="IPR002645">
    <property type="entry name" value="STAS_dom"/>
</dbReference>
<dbReference type="InterPro" id="IPR058548">
    <property type="entry name" value="MlaB-like_STAS"/>
</dbReference>
<feature type="domain" description="STAS" evidence="1">
    <location>
        <begin position="1"/>
        <end position="116"/>
    </location>
</feature>
<comment type="caution">
    <text evidence="2">The sequence shown here is derived from an EMBL/GenBank/DDBJ whole genome shotgun (WGS) entry which is preliminary data.</text>
</comment>
<dbReference type="PANTHER" id="PTHR35849">
    <property type="entry name" value="BLR2341 PROTEIN"/>
    <property type="match status" value="1"/>
</dbReference>
<accession>A0ABT5KSQ8</accession>
<sequence length="116" mass="12119">MDTQMGSDTTSTVWKLGGELTVTAAAETQLRWLEQLATLRGPLALDLSAVEDIDSAGLQLLVALRHSVGALGYGLTLEAISPTVQSALDCYGLTGEMTALHAPAQSPVEGSIHVNE</sequence>
<dbReference type="EMBL" id="JAQQXS010000010">
    <property type="protein sequence ID" value="MDC8785964.1"/>
    <property type="molecule type" value="Genomic_DNA"/>
</dbReference>
<organism evidence="2 3">
    <name type="scientific">Roseateles koreensis</name>
    <dbReference type="NCBI Taxonomy" id="2987526"/>
    <lineage>
        <taxon>Bacteria</taxon>
        <taxon>Pseudomonadati</taxon>
        <taxon>Pseudomonadota</taxon>
        <taxon>Betaproteobacteria</taxon>
        <taxon>Burkholderiales</taxon>
        <taxon>Sphaerotilaceae</taxon>
        <taxon>Roseateles</taxon>
    </lineage>
</organism>
<reference evidence="2 3" key="1">
    <citation type="submission" date="2022-10" db="EMBL/GenBank/DDBJ databases">
        <title>paucibacter sp. hw8 Genome sequencing.</title>
        <authorList>
            <person name="Park S."/>
        </authorList>
    </citation>
    <scope>NUCLEOTIDE SEQUENCE [LARGE SCALE GENOMIC DNA]</scope>
    <source>
        <strain evidence="3">hw8</strain>
    </source>
</reference>
<dbReference type="RefSeq" id="WP_273597079.1">
    <property type="nucleotide sequence ID" value="NZ_JAQQXS010000010.1"/>
</dbReference>
<dbReference type="CDD" id="cd07043">
    <property type="entry name" value="STAS_anti-anti-sigma_factors"/>
    <property type="match status" value="1"/>
</dbReference>
<dbReference type="Gene3D" id="3.30.750.24">
    <property type="entry name" value="STAS domain"/>
    <property type="match status" value="1"/>
</dbReference>
<dbReference type="Proteomes" id="UP001219862">
    <property type="component" value="Unassembled WGS sequence"/>
</dbReference>
<name>A0ABT5KSQ8_9BURK</name>
<dbReference type="InterPro" id="IPR036513">
    <property type="entry name" value="STAS_dom_sf"/>
</dbReference>
<evidence type="ECO:0000259" key="1">
    <source>
        <dbReference type="PROSITE" id="PS50801"/>
    </source>
</evidence>
<evidence type="ECO:0000313" key="3">
    <source>
        <dbReference type="Proteomes" id="UP001219862"/>
    </source>
</evidence>